<accession>K2JP32</accession>
<feature type="domain" description="YrhK" evidence="2">
    <location>
        <begin position="14"/>
        <end position="53"/>
    </location>
</feature>
<dbReference type="RefSeq" id="WP_008487603.1">
    <property type="nucleotide sequence ID" value="NZ_AMRG01000003.1"/>
</dbReference>
<comment type="caution">
    <text evidence="3">The sequence shown here is derived from an EMBL/GenBank/DDBJ whole genome shotgun (WGS) entry which is preliminary data.</text>
</comment>
<organism evidence="3 4">
    <name type="scientific">Idiomarina xiamenensis 10-D-4</name>
    <dbReference type="NCBI Taxonomy" id="740709"/>
    <lineage>
        <taxon>Bacteria</taxon>
        <taxon>Pseudomonadati</taxon>
        <taxon>Pseudomonadota</taxon>
        <taxon>Gammaproteobacteria</taxon>
        <taxon>Alteromonadales</taxon>
        <taxon>Idiomarinaceae</taxon>
        <taxon>Idiomarina</taxon>
    </lineage>
</organism>
<gene>
    <name evidence="3" type="ORF">A10D4_02840</name>
</gene>
<keyword evidence="1" id="KW-0472">Membrane</keyword>
<protein>
    <recommendedName>
        <fullName evidence="2">YrhK domain-containing protein</fullName>
    </recommendedName>
</protein>
<keyword evidence="4" id="KW-1185">Reference proteome</keyword>
<evidence type="ECO:0000259" key="2">
    <source>
        <dbReference type="Pfam" id="PF14145"/>
    </source>
</evidence>
<dbReference type="eggNOG" id="ENOG5033G3X">
    <property type="taxonomic scope" value="Bacteria"/>
</dbReference>
<dbReference type="PATRIC" id="fig|740709.3.peg.571"/>
<dbReference type="Pfam" id="PF14145">
    <property type="entry name" value="YrhK"/>
    <property type="match status" value="1"/>
</dbReference>
<reference evidence="3 4" key="1">
    <citation type="journal article" date="2012" name="J. Bacteriol.">
        <title>Genome Sequence of Idiomarina xiamenensis Type Strain 10-D-4.</title>
        <authorList>
            <person name="Lai Q."/>
            <person name="Wang L."/>
            <person name="Wang W."/>
            <person name="Shao Z."/>
        </authorList>
    </citation>
    <scope>NUCLEOTIDE SEQUENCE [LARGE SCALE GENOMIC DNA]</scope>
    <source>
        <strain evidence="3 4">10-D-4</strain>
    </source>
</reference>
<name>K2JP32_9GAMM</name>
<feature type="transmembrane region" description="Helical" evidence="1">
    <location>
        <begin position="36"/>
        <end position="57"/>
    </location>
</feature>
<dbReference type="InterPro" id="IPR025424">
    <property type="entry name" value="YrhK_domain"/>
</dbReference>
<evidence type="ECO:0000313" key="4">
    <source>
        <dbReference type="Proteomes" id="UP000014115"/>
    </source>
</evidence>
<evidence type="ECO:0000256" key="1">
    <source>
        <dbReference type="SAM" id="Phobius"/>
    </source>
</evidence>
<keyword evidence="1" id="KW-1133">Transmembrane helix</keyword>
<feature type="transmembrane region" description="Helical" evidence="1">
    <location>
        <begin position="12"/>
        <end position="30"/>
    </location>
</feature>
<dbReference type="STRING" id="740709.A10D4_02840"/>
<dbReference type="EMBL" id="AMRG01000003">
    <property type="protein sequence ID" value="EKE85246.1"/>
    <property type="molecule type" value="Genomic_DNA"/>
</dbReference>
<sequence length="60" mass="6507">MKIALAERLPAKLLAILSSLSFFFGSMLFLPSFADYATVGVWAFMAGSALMFIDILLSNS</sequence>
<keyword evidence="1" id="KW-0812">Transmembrane</keyword>
<dbReference type="AlphaFoldDB" id="K2JP32"/>
<proteinExistence type="predicted"/>
<dbReference type="Proteomes" id="UP000014115">
    <property type="component" value="Unassembled WGS sequence"/>
</dbReference>
<evidence type="ECO:0000313" key="3">
    <source>
        <dbReference type="EMBL" id="EKE85246.1"/>
    </source>
</evidence>